<evidence type="ECO:0000256" key="5">
    <source>
        <dbReference type="ARBA" id="ARBA00022840"/>
    </source>
</evidence>
<dbReference type="GO" id="GO:0015418">
    <property type="term" value="F:ABC-type quaternary ammonium compound transporting activity"/>
    <property type="evidence" value="ECO:0007669"/>
    <property type="project" value="UniProtKB-EC"/>
</dbReference>
<comment type="subunit">
    <text evidence="10">The complex is composed of two ATP-binding proteins (OpuCA), two transmembrane proteins (OpuCB and OpuCD) and a solute-binding protein (OpuCC).</text>
</comment>
<accession>A0A845EXH7</accession>
<keyword evidence="6" id="KW-0408">Iron</keyword>
<evidence type="ECO:0000256" key="4">
    <source>
        <dbReference type="ARBA" id="ARBA00022741"/>
    </source>
</evidence>
<keyword evidence="4" id="KW-0547">Nucleotide-binding</keyword>
<keyword evidence="3" id="KW-0410">Iron transport</keyword>
<dbReference type="AlphaFoldDB" id="A0A845EXH7"/>
<evidence type="ECO:0000313" key="15">
    <source>
        <dbReference type="Proteomes" id="UP000447833"/>
    </source>
</evidence>
<evidence type="ECO:0000256" key="1">
    <source>
        <dbReference type="ARBA" id="ARBA00022448"/>
    </source>
</evidence>
<reference evidence="14 15" key="1">
    <citation type="submission" date="2019-11" db="EMBL/GenBank/DDBJ databases">
        <title>Genome sequences of 17 halophilic strains isolated from different environments.</title>
        <authorList>
            <person name="Furrow R.E."/>
        </authorList>
    </citation>
    <scope>NUCLEOTIDE SEQUENCE [LARGE SCALE GENOMIC DNA]</scope>
    <source>
        <strain evidence="14 15">22506_14_FS</strain>
    </source>
</reference>
<dbReference type="PANTHER" id="PTHR42781">
    <property type="entry name" value="SPERMIDINE/PUTRESCINE IMPORT ATP-BINDING PROTEIN POTA"/>
    <property type="match status" value="1"/>
</dbReference>
<dbReference type="SMART" id="SM00382">
    <property type="entry name" value="AAA"/>
    <property type="match status" value="1"/>
</dbReference>
<name>A0A845EXH7_9BACL</name>
<dbReference type="InterPro" id="IPR015853">
    <property type="entry name" value="ABC_transpr_FbpC"/>
</dbReference>
<dbReference type="GO" id="GO:0015408">
    <property type="term" value="F:ABC-type ferric iron transporter activity"/>
    <property type="evidence" value="ECO:0007669"/>
    <property type="project" value="InterPro"/>
</dbReference>
<evidence type="ECO:0000256" key="3">
    <source>
        <dbReference type="ARBA" id="ARBA00022496"/>
    </source>
</evidence>
<evidence type="ECO:0000259" key="13">
    <source>
        <dbReference type="PROSITE" id="PS50893"/>
    </source>
</evidence>
<dbReference type="SUPFAM" id="SSF52540">
    <property type="entry name" value="P-loop containing nucleoside triphosphate hydrolases"/>
    <property type="match status" value="1"/>
</dbReference>
<evidence type="ECO:0000256" key="9">
    <source>
        <dbReference type="ARBA" id="ARBA00052482"/>
    </source>
</evidence>
<dbReference type="PROSITE" id="PS50893">
    <property type="entry name" value="ABC_TRANSPORTER_2"/>
    <property type="match status" value="1"/>
</dbReference>
<sequence>MLIAFERKIVLNQLLQCRNVNKKFSNTSILQNLSFHLEEGEHFTVVGPSGCGKSTLLRCLAGLENLDEGDIYLREESIVRLRPENRSVVLMFQDSLLFPHLTVLENVTYGLKRKKVSKTERVSQAERMLKKVKLFKWKDAFPHELSGGQKQRVSLARALVLKPDLLLLDEPFSSLDATLRESLRGEVKDLLREEGITSLFITHDRDEAIELGDRLAVMFEGRFIQIGHPYDVVTNPSSMESAKIIGEGLALEEGFIPISKLKAIPVQDKPSIQDFTFVSGKVSAITVKNNIECYRISWKQGSVLAMSDSRLVVGQEVLLSAKREEMKKYSTQRDQWGLTQ</sequence>
<evidence type="ECO:0000256" key="11">
    <source>
        <dbReference type="ARBA" id="ARBA00066388"/>
    </source>
</evidence>
<dbReference type="FunFam" id="3.40.50.300:FF:000425">
    <property type="entry name" value="Probable ABC transporter, ATP-binding subunit"/>
    <property type="match status" value="1"/>
</dbReference>
<keyword evidence="2" id="KW-1003">Cell membrane</keyword>
<feature type="domain" description="ABC transporter" evidence="13">
    <location>
        <begin position="15"/>
        <end position="245"/>
    </location>
</feature>
<dbReference type="GO" id="GO:0016020">
    <property type="term" value="C:membrane"/>
    <property type="evidence" value="ECO:0007669"/>
    <property type="project" value="InterPro"/>
</dbReference>
<dbReference type="CDD" id="cd03259">
    <property type="entry name" value="ABC_Carb_Solutes_like"/>
    <property type="match status" value="1"/>
</dbReference>
<dbReference type="PROSITE" id="PS00211">
    <property type="entry name" value="ABC_TRANSPORTER_1"/>
    <property type="match status" value="1"/>
</dbReference>
<proteinExistence type="predicted"/>
<dbReference type="EC" id="7.6.2.9" evidence="11"/>
<dbReference type="Gene3D" id="3.40.50.300">
    <property type="entry name" value="P-loop containing nucleotide triphosphate hydrolases"/>
    <property type="match status" value="1"/>
</dbReference>
<dbReference type="InterPro" id="IPR017871">
    <property type="entry name" value="ABC_transporter-like_CS"/>
</dbReference>
<dbReference type="InterPro" id="IPR027417">
    <property type="entry name" value="P-loop_NTPase"/>
</dbReference>
<dbReference type="PANTHER" id="PTHR42781:SF4">
    <property type="entry name" value="SPERMIDINE_PUTRESCINE IMPORT ATP-BINDING PROTEIN POTA"/>
    <property type="match status" value="1"/>
</dbReference>
<dbReference type="Pfam" id="PF00005">
    <property type="entry name" value="ABC_tran"/>
    <property type="match status" value="1"/>
</dbReference>
<protein>
    <recommendedName>
        <fullName evidence="12">Carnitine transport ATP-binding protein OpuCA</fullName>
        <ecNumber evidence="11">7.6.2.9</ecNumber>
    </recommendedName>
</protein>
<keyword evidence="5 14" id="KW-0067">ATP-binding</keyword>
<keyword evidence="1" id="KW-0813">Transport</keyword>
<evidence type="ECO:0000313" key="14">
    <source>
        <dbReference type="EMBL" id="MYL63272.1"/>
    </source>
</evidence>
<evidence type="ECO:0000256" key="2">
    <source>
        <dbReference type="ARBA" id="ARBA00022475"/>
    </source>
</evidence>
<dbReference type="InterPro" id="IPR003439">
    <property type="entry name" value="ABC_transporter-like_ATP-bd"/>
</dbReference>
<dbReference type="InterPro" id="IPR003593">
    <property type="entry name" value="AAA+_ATPase"/>
</dbReference>
<keyword evidence="7" id="KW-0406">Ion transport</keyword>
<dbReference type="GO" id="GO:0005524">
    <property type="term" value="F:ATP binding"/>
    <property type="evidence" value="ECO:0007669"/>
    <property type="project" value="UniProtKB-KW"/>
</dbReference>
<evidence type="ECO:0000256" key="10">
    <source>
        <dbReference type="ARBA" id="ARBA00063934"/>
    </source>
</evidence>
<evidence type="ECO:0000256" key="6">
    <source>
        <dbReference type="ARBA" id="ARBA00023004"/>
    </source>
</evidence>
<dbReference type="InterPro" id="IPR050093">
    <property type="entry name" value="ABC_SmlMolc_Importer"/>
</dbReference>
<evidence type="ECO:0000256" key="12">
    <source>
        <dbReference type="ARBA" id="ARBA00070305"/>
    </source>
</evidence>
<gene>
    <name evidence="14" type="ORF">GLW07_07875</name>
</gene>
<evidence type="ECO:0000256" key="7">
    <source>
        <dbReference type="ARBA" id="ARBA00023065"/>
    </source>
</evidence>
<keyword evidence="8" id="KW-0472">Membrane</keyword>
<dbReference type="GO" id="GO:0016887">
    <property type="term" value="F:ATP hydrolysis activity"/>
    <property type="evidence" value="ECO:0007669"/>
    <property type="project" value="InterPro"/>
</dbReference>
<evidence type="ECO:0000256" key="8">
    <source>
        <dbReference type="ARBA" id="ARBA00023136"/>
    </source>
</evidence>
<dbReference type="EMBL" id="WMEY01000002">
    <property type="protein sequence ID" value="MYL63272.1"/>
    <property type="molecule type" value="Genomic_DNA"/>
</dbReference>
<comment type="caution">
    <text evidence="14">The sequence shown here is derived from an EMBL/GenBank/DDBJ whole genome shotgun (WGS) entry which is preliminary data.</text>
</comment>
<dbReference type="Proteomes" id="UP000447833">
    <property type="component" value="Unassembled WGS sequence"/>
</dbReference>
<organism evidence="14 15">
    <name type="scientific">Guptibacillus hwajinpoensis</name>
    <dbReference type="NCBI Taxonomy" id="208199"/>
    <lineage>
        <taxon>Bacteria</taxon>
        <taxon>Bacillati</taxon>
        <taxon>Bacillota</taxon>
        <taxon>Bacilli</taxon>
        <taxon>Bacillales</taxon>
        <taxon>Guptibacillaceae</taxon>
        <taxon>Guptibacillus</taxon>
    </lineage>
</organism>
<comment type="catalytic activity">
    <reaction evidence="9">
        <text>a quaternary ammonium(out) + ATP + H2O = a quaternary ammonium(in) + ADP + phosphate + H(+)</text>
        <dbReference type="Rhea" id="RHEA:11036"/>
        <dbReference type="ChEBI" id="CHEBI:15377"/>
        <dbReference type="ChEBI" id="CHEBI:15378"/>
        <dbReference type="ChEBI" id="CHEBI:30616"/>
        <dbReference type="ChEBI" id="CHEBI:35267"/>
        <dbReference type="ChEBI" id="CHEBI:43474"/>
        <dbReference type="ChEBI" id="CHEBI:456216"/>
        <dbReference type="EC" id="7.6.2.9"/>
    </reaction>
</comment>